<keyword evidence="1" id="KW-0863">Zinc-finger</keyword>
<reference evidence="5" key="1">
    <citation type="submission" date="2017-02" db="UniProtKB">
        <authorList>
            <consortium name="WormBaseParasite"/>
        </authorList>
    </citation>
    <scope>IDENTIFICATION</scope>
</reference>
<keyword evidence="4" id="KW-1185">Reference proteome</keyword>
<feature type="domain" description="CCHC-type" evidence="3">
    <location>
        <begin position="82"/>
        <end position="95"/>
    </location>
</feature>
<evidence type="ECO:0000259" key="3">
    <source>
        <dbReference type="PROSITE" id="PS50158"/>
    </source>
</evidence>
<organism evidence="4 5">
    <name type="scientific">Strongyloides papillosus</name>
    <name type="common">Intestinal threadworm</name>
    <dbReference type="NCBI Taxonomy" id="174720"/>
    <lineage>
        <taxon>Eukaryota</taxon>
        <taxon>Metazoa</taxon>
        <taxon>Ecdysozoa</taxon>
        <taxon>Nematoda</taxon>
        <taxon>Chromadorea</taxon>
        <taxon>Rhabditida</taxon>
        <taxon>Tylenchina</taxon>
        <taxon>Panagrolaimomorpha</taxon>
        <taxon>Strongyloidoidea</taxon>
        <taxon>Strongyloididae</taxon>
        <taxon>Strongyloides</taxon>
    </lineage>
</organism>
<dbReference type="GO" id="GO:0019899">
    <property type="term" value="F:enzyme binding"/>
    <property type="evidence" value="ECO:0007669"/>
    <property type="project" value="UniProtKB-ARBA"/>
</dbReference>
<dbReference type="Gene3D" id="4.10.60.10">
    <property type="entry name" value="Zinc finger, CCHC-type"/>
    <property type="match status" value="1"/>
</dbReference>
<dbReference type="Pfam" id="PF00098">
    <property type="entry name" value="zf-CCHC"/>
    <property type="match status" value="1"/>
</dbReference>
<accession>A0A0N5B326</accession>
<protein>
    <submittedName>
        <fullName evidence="5">CCHC-type domain-containing protein</fullName>
    </submittedName>
</protein>
<dbReference type="SUPFAM" id="SSF57756">
    <property type="entry name" value="Retrovirus zinc finger-like domains"/>
    <property type="match status" value="1"/>
</dbReference>
<dbReference type="WBParaSite" id="SPAL_0000047700.1">
    <property type="protein sequence ID" value="SPAL_0000047700.1"/>
    <property type="gene ID" value="SPAL_0000047700"/>
</dbReference>
<dbReference type="AlphaFoldDB" id="A0A0N5B326"/>
<dbReference type="SMART" id="SM00343">
    <property type="entry name" value="ZnF_C2HC"/>
    <property type="match status" value="2"/>
</dbReference>
<evidence type="ECO:0000256" key="1">
    <source>
        <dbReference type="PROSITE-ProRule" id="PRU00047"/>
    </source>
</evidence>
<dbReference type="GO" id="GO:0008270">
    <property type="term" value="F:zinc ion binding"/>
    <property type="evidence" value="ECO:0007669"/>
    <property type="project" value="UniProtKB-KW"/>
</dbReference>
<keyword evidence="1" id="KW-0862">Zinc</keyword>
<evidence type="ECO:0000313" key="4">
    <source>
        <dbReference type="Proteomes" id="UP000046392"/>
    </source>
</evidence>
<evidence type="ECO:0000313" key="5">
    <source>
        <dbReference type="WBParaSite" id="SPAL_0000047700.1"/>
    </source>
</evidence>
<feature type="region of interest" description="Disordered" evidence="2">
    <location>
        <begin position="125"/>
        <end position="147"/>
    </location>
</feature>
<evidence type="ECO:0000256" key="2">
    <source>
        <dbReference type="SAM" id="MobiDB-lite"/>
    </source>
</evidence>
<proteinExistence type="predicted"/>
<dbReference type="Proteomes" id="UP000046392">
    <property type="component" value="Unplaced"/>
</dbReference>
<feature type="compositionally biased region" description="Low complexity" evidence="2">
    <location>
        <begin position="134"/>
        <end position="146"/>
    </location>
</feature>
<dbReference type="GO" id="GO:0003676">
    <property type="term" value="F:nucleic acid binding"/>
    <property type="evidence" value="ECO:0007669"/>
    <property type="project" value="InterPro"/>
</dbReference>
<dbReference type="InterPro" id="IPR001878">
    <property type="entry name" value="Znf_CCHC"/>
</dbReference>
<name>A0A0N5B326_STREA</name>
<dbReference type="PROSITE" id="PS50158">
    <property type="entry name" value="ZF_CCHC"/>
    <property type="match status" value="1"/>
</dbReference>
<dbReference type="InterPro" id="IPR036875">
    <property type="entry name" value="Znf_CCHC_sf"/>
</dbReference>
<keyword evidence="1" id="KW-0479">Metal-binding</keyword>
<dbReference type="STRING" id="174720.A0A0N5B326"/>
<sequence length="239" mass="27202">MILELYSTYLHGLKEKISKRIPIPQPNLQCLRNVSEEAAVVENAIRTRRSAGKGRSGTTTRTYAITVDRHKQQTDPRQKSVCFNCDRTGHWSNECGETPVQCLTCGRKKHLAKYCYKNKNDGRSNVKSYRNNKNRSTQNSNNNGRRFPISSRVTNALTIVACIIGLLCIPAAQAVEDKWEDPEYFGDFVLRTVFPGCSEYYVPMIWNKDMLYTVKRIPAFVVPAFKDNYQNCPCTNGGM</sequence>